<evidence type="ECO:0000313" key="6">
    <source>
        <dbReference type="EMBL" id="QDY44098.1"/>
    </source>
</evidence>
<comment type="subcellular location">
    <subcellularLocation>
        <location evidence="1">Endomembrane system</location>
        <topology evidence="1">Multi-pass membrane protein</topology>
    </subcellularLocation>
</comment>
<gene>
    <name evidence="6" type="ORF">D8B20_19500</name>
</gene>
<organism evidence="6 7">
    <name type="scientific">Candidatus Pantoea soli</name>
    <dbReference type="NCBI Taxonomy" id="3098669"/>
    <lineage>
        <taxon>Bacteria</taxon>
        <taxon>Pseudomonadati</taxon>
        <taxon>Pseudomonadota</taxon>
        <taxon>Gammaproteobacteria</taxon>
        <taxon>Enterobacterales</taxon>
        <taxon>Erwiniaceae</taxon>
        <taxon>Pantoea</taxon>
    </lineage>
</organism>
<keyword evidence="4 5" id="KW-0472">Membrane</keyword>
<evidence type="ECO:0000313" key="7">
    <source>
        <dbReference type="Proteomes" id="UP000319411"/>
    </source>
</evidence>
<evidence type="ECO:0000256" key="5">
    <source>
        <dbReference type="SAM" id="Phobius"/>
    </source>
</evidence>
<dbReference type="InterPro" id="IPR008217">
    <property type="entry name" value="Ccc1_fam"/>
</dbReference>
<accession>A0A518XIS8</accession>
<dbReference type="Proteomes" id="UP000319411">
    <property type="component" value="Plasmid unnamed1"/>
</dbReference>
<feature type="transmembrane region" description="Helical" evidence="5">
    <location>
        <begin position="174"/>
        <end position="195"/>
    </location>
</feature>
<keyword evidence="6" id="KW-0614">Plasmid</keyword>
<proteinExistence type="predicted"/>
<dbReference type="PANTHER" id="PTHR31851">
    <property type="entry name" value="FE(2+)/MN(2+) TRANSPORTER PCL1"/>
    <property type="match status" value="1"/>
</dbReference>
<dbReference type="CDD" id="cd02432">
    <property type="entry name" value="Nodulin-21_like_1"/>
    <property type="match status" value="1"/>
</dbReference>
<protein>
    <submittedName>
        <fullName evidence="6">VIT family protein</fullName>
    </submittedName>
</protein>
<dbReference type="GO" id="GO:0005384">
    <property type="term" value="F:manganese ion transmembrane transporter activity"/>
    <property type="evidence" value="ECO:0007669"/>
    <property type="project" value="InterPro"/>
</dbReference>
<dbReference type="AlphaFoldDB" id="A0A518XIS8"/>
<evidence type="ECO:0000256" key="3">
    <source>
        <dbReference type="ARBA" id="ARBA00022989"/>
    </source>
</evidence>
<dbReference type="Pfam" id="PF01988">
    <property type="entry name" value="VIT1"/>
    <property type="match status" value="1"/>
</dbReference>
<dbReference type="KEGG" id="pdis:D8B20_19500"/>
<dbReference type="OrthoDB" id="9789677at2"/>
<name>A0A518XIS8_9GAMM</name>
<dbReference type="GO" id="GO:0030026">
    <property type="term" value="P:intracellular manganese ion homeostasis"/>
    <property type="evidence" value="ECO:0007669"/>
    <property type="project" value="InterPro"/>
</dbReference>
<keyword evidence="3 5" id="KW-1133">Transmembrane helix</keyword>
<keyword evidence="7" id="KW-1185">Reference proteome</keyword>
<feature type="transmembrane region" description="Helical" evidence="5">
    <location>
        <begin position="146"/>
        <end position="168"/>
    </location>
</feature>
<dbReference type="RefSeq" id="WP_145891398.1">
    <property type="nucleotide sequence ID" value="NZ_CP032703.1"/>
</dbReference>
<geneLocation type="plasmid" evidence="6 7">
    <name>unnamed1</name>
</geneLocation>
<dbReference type="GO" id="GO:0012505">
    <property type="term" value="C:endomembrane system"/>
    <property type="evidence" value="ECO:0007669"/>
    <property type="project" value="UniProtKB-SubCell"/>
</dbReference>
<evidence type="ECO:0000256" key="1">
    <source>
        <dbReference type="ARBA" id="ARBA00004127"/>
    </source>
</evidence>
<evidence type="ECO:0000256" key="4">
    <source>
        <dbReference type="ARBA" id="ARBA00023136"/>
    </source>
</evidence>
<reference evidence="6 7" key="1">
    <citation type="submission" date="2018-10" db="EMBL/GenBank/DDBJ databases">
        <title>Genome Sequencing of Pantoea dispersa DSM 32899.</title>
        <authorList>
            <person name="Nawrath M."/>
            <person name="Ottenheim C."/>
            <person name="Wilm A."/>
            <person name="Zimmermann W."/>
            <person name="Wu J.C."/>
        </authorList>
    </citation>
    <scope>NUCLEOTIDE SEQUENCE [LARGE SCALE GENOMIC DNA]</scope>
    <source>
        <strain evidence="6 7">DSM 32899</strain>
        <plasmid evidence="6 7">unnamed1</plasmid>
    </source>
</reference>
<dbReference type="EMBL" id="CP032703">
    <property type="protein sequence ID" value="QDY44098.1"/>
    <property type="molecule type" value="Genomic_DNA"/>
</dbReference>
<evidence type="ECO:0000256" key="2">
    <source>
        <dbReference type="ARBA" id="ARBA00022692"/>
    </source>
</evidence>
<sequence>MLPGESHKIARSSALRAAVLGANDGIVSTASILTGVAAASSDHHNVLLAGIAGVVAGAMSMATGEYVSVSSQSDTERAALNEEQIEIDENFSAEVHELAAIYVHRGLAPDLARQVAHALMQHDALGAHARDELGITEFSTARPLQAALFSAGSFMAGAIVPLLAALAVPGSGGITYIVITALLSLALLGALAARAGGAPVLRSVIRVSFWSSMAMAASGLTGSLFGQIAG</sequence>
<feature type="transmembrane region" description="Helical" evidence="5">
    <location>
        <begin position="207"/>
        <end position="229"/>
    </location>
</feature>
<keyword evidence="2 5" id="KW-0812">Transmembrane</keyword>